<sequence>MGYTQENAIDVILGVSLATLCNYVNNIAETPINPELQPFA</sequence>
<evidence type="ECO:0000313" key="2">
    <source>
        <dbReference type="Proteomes" id="UP000278733"/>
    </source>
</evidence>
<protein>
    <recommendedName>
        <fullName evidence="3">Macrophage infectivity potentiator-related protein</fullName>
    </recommendedName>
</protein>
<dbReference type="InterPro" id="IPR029032">
    <property type="entry name" value="AhpD-like"/>
</dbReference>
<dbReference type="EMBL" id="LR134405">
    <property type="protein sequence ID" value="VEH68695.1"/>
    <property type="molecule type" value="Genomic_DNA"/>
</dbReference>
<gene>
    <name evidence="1" type="ORF">NCTC8284_03935</name>
</gene>
<proteinExistence type="predicted"/>
<evidence type="ECO:0000313" key="1">
    <source>
        <dbReference type="EMBL" id="VEH68695.1"/>
    </source>
</evidence>
<reference evidence="1 2" key="1">
    <citation type="submission" date="2018-12" db="EMBL/GenBank/DDBJ databases">
        <authorList>
            <consortium name="Pathogen Informatics"/>
        </authorList>
    </citation>
    <scope>NUCLEOTIDE SEQUENCE [LARGE SCALE GENOMIC DNA]</scope>
    <source>
        <strain evidence="1 2">NCTC8284</strain>
    </source>
</reference>
<accession>A0A448MU81</accession>
<evidence type="ECO:0008006" key="3">
    <source>
        <dbReference type="Google" id="ProtNLM"/>
    </source>
</evidence>
<dbReference type="AlphaFoldDB" id="A0A448MU81"/>
<dbReference type="Proteomes" id="UP000278733">
    <property type="component" value="Chromosome"/>
</dbReference>
<organism evidence="1 2">
    <name type="scientific">Rodentibacter pneumotropicus</name>
    <dbReference type="NCBI Taxonomy" id="758"/>
    <lineage>
        <taxon>Bacteria</taxon>
        <taxon>Pseudomonadati</taxon>
        <taxon>Pseudomonadota</taxon>
        <taxon>Gammaproteobacteria</taxon>
        <taxon>Pasteurellales</taxon>
        <taxon>Pasteurellaceae</taxon>
        <taxon>Rodentibacter</taxon>
    </lineage>
</organism>
<name>A0A448MU81_9PAST</name>
<dbReference type="SUPFAM" id="SSF69118">
    <property type="entry name" value="AhpD-like"/>
    <property type="match status" value="1"/>
</dbReference>
<dbReference type="KEGG" id="rpne:NCTC8284_03935"/>